<evidence type="ECO:0000313" key="4">
    <source>
        <dbReference type="Proteomes" id="UP000541558"/>
    </source>
</evidence>
<dbReference type="AlphaFoldDB" id="A0A8H5C9L2"/>
<dbReference type="OrthoDB" id="6244550at2759"/>
<evidence type="ECO:0000256" key="1">
    <source>
        <dbReference type="SAM" id="MobiDB-lite"/>
    </source>
</evidence>
<feature type="compositionally biased region" description="Pro residues" evidence="1">
    <location>
        <begin position="25"/>
        <end position="37"/>
    </location>
</feature>
<keyword evidence="4" id="KW-1185">Reference proteome</keyword>
<sequence>MAESFAPDAFSVPFSSSSDQGLVVPPTPTTPTTPTSPGPKSKKTNPLNDLIDTEKAYVDNLTGIIRKVAAAWSRSNLPPRELDTMFRSIEGVYKANRNLHSKLKEIGSNPSSPKALGDLLMRWIDDLEAPYTAYCTKFCVGFDSWEPVQSNAKLPQVLSTFSESNPPTGNAEVWTLDALFLLPKGRLKYYRKLYSRLLKSTAPGRSDHKLLVSALDTLDRLLDTLDNRSSINVGSSAGPNPPEMEDEVVIDMRTRSLSPPAPAGPSLPLDGRVSAQGSDSGSARGSSVGERLSRETAATSISRGSNATLSMPISELERRLSAQRTLDIFTMTPKVVKLQMSPPNLTFTRELRTSADVVIRFVPKATGEEVVHQRGHVYLLSDLFLVCERMTPEDQSQPANDGADMWLCYPPLAGKVLRVSEVPGRDNAMQVAIMRKEHLVLETENIDQRDRLMAQFKECIEFSSSLPPPSKGPPPPMPPLSNISRFQNGSPRVSQELPAPPGGGGPAPPQYQMSDNRMPPPNGQFRPPMGGPAPPQNGGGPPSRSTSFTGMGPQPSQGGPSFGPGPPPPPHMGGPPPPPHMGGPPPHHMGGPPPPHHMSGPPPPHHMGGPPPPGQPFNRGLNGPPGPGGPPGQFPPGHFGPGGPMGLPPRPGFMASGPGMRPSPPPGGGLPPRPPSEPQMGIRKSPSMRSIGSQYSQELHGGNAPPLPPFASPYGNPMIRNHSQPSLHAPQPRPMLPSIASRATSMVEDSFDAPSPPGSPVPEMPQHTGPVTQTVSAQMKCKVFLKQQHAQWKSLGSARLKLYREDPTNVKQLVVEADDKNKTVLISTIVLTDGVERVGKTGVAIELSSQGVRTGIVYMIQLRNETSAGGLFDSLLQGSDRSR</sequence>
<organism evidence="3 4">
    <name type="scientific">Ephemerocybe angulata</name>
    <dbReference type="NCBI Taxonomy" id="980116"/>
    <lineage>
        <taxon>Eukaryota</taxon>
        <taxon>Fungi</taxon>
        <taxon>Dikarya</taxon>
        <taxon>Basidiomycota</taxon>
        <taxon>Agaricomycotina</taxon>
        <taxon>Agaricomycetes</taxon>
        <taxon>Agaricomycetidae</taxon>
        <taxon>Agaricales</taxon>
        <taxon>Agaricineae</taxon>
        <taxon>Psathyrellaceae</taxon>
        <taxon>Ephemerocybe</taxon>
    </lineage>
</organism>
<feature type="domain" description="DH" evidence="2">
    <location>
        <begin position="42"/>
        <end position="228"/>
    </location>
</feature>
<feature type="compositionally biased region" description="Low complexity" evidence="1">
    <location>
        <begin position="550"/>
        <end position="559"/>
    </location>
</feature>
<feature type="region of interest" description="Disordered" evidence="1">
    <location>
        <begin position="463"/>
        <end position="770"/>
    </location>
</feature>
<feature type="compositionally biased region" description="Pro residues" evidence="1">
    <location>
        <begin position="563"/>
        <end position="615"/>
    </location>
</feature>
<dbReference type="PANTHER" id="PTHR45924">
    <property type="entry name" value="FI17866P1"/>
    <property type="match status" value="1"/>
</dbReference>
<dbReference type="Gene3D" id="1.20.900.10">
    <property type="entry name" value="Dbl homology (DH) domain"/>
    <property type="match status" value="1"/>
</dbReference>
<dbReference type="Proteomes" id="UP000541558">
    <property type="component" value="Unassembled WGS sequence"/>
</dbReference>
<comment type="caution">
    <text evidence="3">The sequence shown here is derived from an EMBL/GenBank/DDBJ whole genome shotgun (WGS) entry which is preliminary data.</text>
</comment>
<dbReference type="PROSITE" id="PS50010">
    <property type="entry name" value="DH_2"/>
    <property type="match status" value="1"/>
</dbReference>
<name>A0A8H5C9L2_9AGAR</name>
<feature type="compositionally biased region" description="Polar residues" evidence="1">
    <location>
        <begin position="275"/>
        <end position="285"/>
    </location>
</feature>
<feature type="compositionally biased region" description="Pro residues" evidence="1">
    <location>
        <begin position="466"/>
        <end position="479"/>
    </location>
</feature>
<proteinExistence type="predicted"/>
<feature type="compositionally biased region" description="Polar residues" evidence="1">
    <location>
        <begin position="687"/>
        <end position="697"/>
    </location>
</feature>
<feature type="compositionally biased region" description="Pro residues" evidence="1">
    <location>
        <begin position="661"/>
        <end position="677"/>
    </location>
</feature>
<dbReference type="InterPro" id="IPR000219">
    <property type="entry name" value="DH_dom"/>
</dbReference>
<feature type="compositionally biased region" description="Polar residues" evidence="1">
    <location>
        <begin position="482"/>
        <end position="493"/>
    </location>
</feature>
<feature type="compositionally biased region" description="Pro residues" evidence="1">
    <location>
        <begin position="754"/>
        <end position="763"/>
    </location>
</feature>
<gene>
    <name evidence="3" type="ORF">D9611_003264</name>
</gene>
<feature type="region of interest" description="Disordered" evidence="1">
    <location>
        <begin position="255"/>
        <end position="304"/>
    </location>
</feature>
<reference evidence="3 4" key="1">
    <citation type="journal article" date="2020" name="ISME J.">
        <title>Uncovering the hidden diversity of litter-decomposition mechanisms in mushroom-forming fungi.</title>
        <authorList>
            <person name="Floudas D."/>
            <person name="Bentzer J."/>
            <person name="Ahren D."/>
            <person name="Johansson T."/>
            <person name="Persson P."/>
            <person name="Tunlid A."/>
        </authorList>
    </citation>
    <scope>NUCLEOTIDE SEQUENCE [LARGE SCALE GENOMIC DNA]</scope>
    <source>
        <strain evidence="3 4">CBS 175.51</strain>
    </source>
</reference>
<protein>
    <recommendedName>
        <fullName evidence="2">DH domain-containing protein</fullName>
    </recommendedName>
</protein>
<dbReference type="GO" id="GO:0031267">
    <property type="term" value="F:small GTPase binding"/>
    <property type="evidence" value="ECO:0007669"/>
    <property type="project" value="TreeGrafter"/>
</dbReference>
<dbReference type="GO" id="GO:0005085">
    <property type="term" value="F:guanyl-nucleotide exchange factor activity"/>
    <property type="evidence" value="ECO:0007669"/>
    <property type="project" value="InterPro"/>
</dbReference>
<dbReference type="SUPFAM" id="SSF48065">
    <property type="entry name" value="DBL homology domain (DH-domain)"/>
    <property type="match status" value="1"/>
</dbReference>
<feature type="region of interest" description="Disordered" evidence="1">
    <location>
        <begin position="1"/>
        <end position="47"/>
    </location>
</feature>
<accession>A0A8H5C9L2</accession>
<dbReference type="SMART" id="SM00325">
    <property type="entry name" value="RhoGEF"/>
    <property type="match status" value="1"/>
</dbReference>
<dbReference type="Pfam" id="PF00621">
    <property type="entry name" value="RhoGEF"/>
    <property type="match status" value="1"/>
</dbReference>
<evidence type="ECO:0000259" key="2">
    <source>
        <dbReference type="PROSITE" id="PS50010"/>
    </source>
</evidence>
<dbReference type="EMBL" id="JAACJK010000057">
    <property type="protein sequence ID" value="KAF5337224.1"/>
    <property type="molecule type" value="Genomic_DNA"/>
</dbReference>
<feature type="compositionally biased region" description="Pro residues" evidence="1">
    <location>
        <begin position="498"/>
        <end position="509"/>
    </location>
</feature>
<feature type="compositionally biased region" description="Pro residues" evidence="1">
    <location>
        <begin position="624"/>
        <end position="634"/>
    </location>
</feature>
<evidence type="ECO:0000313" key="3">
    <source>
        <dbReference type="EMBL" id="KAF5337224.1"/>
    </source>
</evidence>
<dbReference type="PANTHER" id="PTHR45924:SF2">
    <property type="entry name" value="FI17866P1"/>
    <property type="match status" value="1"/>
</dbReference>
<dbReference type="InterPro" id="IPR035899">
    <property type="entry name" value="DBL_dom_sf"/>
</dbReference>